<proteinExistence type="predicted"/>
<keyword evidence="1" id="KW-0472">Membrane</keyword>
<dbReference type="PIRSF" id="PIRSF002746">
    <property type="entry name" value="Gluconate_transporter"/>
    <property type="match status" value="1"/>
</dbReference>
<feature type="transmembrane region" description="Helical" evidence="1">
    <location>
        <begin position="273"/>
        <end position="295"/>
    </location>
</feature>
<evidence type="ECO:0000313" key="3">
    <source>
        <dbReference type="Proteomes" id="UP000270661"/>
    </source>
</evidence>
<evidence type="ECO:0008006" key="4">
    <source>
        <dbReference type="Google" id="ProtNLM"/>
    </source>
</evidence>
<sequence length="457" mass="48442">MTLFKEYRMAPAFGYWLLVYAAIAIIALIVLIARYRLNPFIVITLVSIGLALLAGMPPSGVVGAYEAGVGKTLGHIALVVALGTMLGKMMAESGGAERMARTLIERFGERNAHWAMVCIAFLVGLPLFFEVGFVLLVPIAFTVARRVGVSILMVGLPMVAGLSVVHALVPPHPAAMLAVQAFQASVGQTLLYAILIGIPTAIIAGPLYAKLIVPRIQLPAENPLERQFLDREPRARLPGFGITLGTILLPVILMLIGGWANLISTPGSGFNQFLLFIGNSVIALLLATVLSFWTLGLAQGFNRESILKFTNECLAPTASITLLVGAGGGLNRILVDAGVTQQIVGLAQEFQLSPLVMGWLFAALMRVATGSATVAMTTASGIVAPVAIGLGYPHPELLVLATGAGSVIFSHVNDGGFWLIKEYFNMTVAQTFKTWTVLETLISLVAFGLTLGLARLL</sequence>
<feature type="transmembrane region" description="Helical" evidence="1">
    <location>
        <begin position="12"/>
        <end position="33"/>
    </location>
</feature>
<feature type="transmembrane region" description="Helical" evidence="1">
    <location>
        <begin position="72"/>
        <end position="91"/>
    </location>
</feature>
<dbReference type="InterPro" id="IPR003474">
    <property type="entry name" value="Glcn_transporter"/>
</dbReference>
<feature type="transmembrane region" description="Helical" evidence="1">
    <location>
        <begin position="147"/>
        <end position="169"/>
    </location>
</feature>
<dbReference type="GO" id="GO:0015128">
    <property type="term" value="F:gluconate transmembrane transporter activity"/>
    <property type="evidence" value="ECO:0007669"/>
    <property type="project" value="InterPro"/>
</dbReference>
<evidence type="ECO:0000256" key="1">
    <source>
        <dbReference type="SAM" id="Phobius"/>
    </source>
</evidence>
<accession>A0A3M3DS80</accession>
<keyword evidence="1" id="KW-1133">Transmembrane helix</keyword>
<feature type="transmembrane region" description="Helical" evidence="1">
    <location>
        <begin position="112"/>
        <end position="141"/>
    </location>
</feature>
<organism evidence="2 3">
    <name type="scientific">Pseudomonas corrugata</name>
    <dbReference type="NCBI Taxonomy" id="47879"/>
    <lineage>
        <taxon>Bacteria</taxon>
        <taxon>Pseudomonadati</taxon>
        <taxon>Pseudomonadota</taxon>
        <taxon>Gammaproteobacteria</taxon>
        <taxon>Pseudomonadales</taxon>
        <taxon>Pseudomonadaceae</taxon>
        <taxon>Pseudomonas</taxon>
    </lineage>
</organism>
<keyword evidence="1" id="KW-0812">Transmembrane</keyword>
<name>A0A3M3DS80_9PSED</name>
<dbReference type="PANTHER" id="PTHR30354:SF26">
    <property type="entry name" value="TRANSPORTER, PUTATIVE-RELATED"/>
    <property type="match status" value="1"/>
</dbReference>
<feature type="transmembrane region" description="Helical" evidence="1">
    <location>
        <begin position="397"/>
        <end position="420"/>
    </location>
</feature>
<feature type="transmembrane region" description="Helical" evidence="1">
    <location>
        <begin position="190"/>
        <end position="209"/>
    </location>
</feature>
<feature type="transmembrane region" description="Helical" evidence="1">
    <location>
        <begin position="40"/>
        <end position="60"/>
    </location>
</feature>
<dbReference type="Pfam" id="PF02447">
    <property type="entry name" value="GntP_permease"/>
    <property type="match status" value="1"/>
</dbReference>
<gene>
    <name evidence="2" type="ORF">ALQ77_02768</name>
</gene>
<dbReference type="STRING" id="47879.AXG94_18750"/>
<dbReference type="PANTHER" id="PTHR30354">
    <property type="entry name" value="GNT FAMILY GLUCONATE TRANSPORTER"/>
    <property type="match status" value="1"/>
</dbReference>
<dbReference type="EMBL" id="RBOJ01000117">
    <property type="protein sequence ID" value="RMM40182.1"/>
    <property type="molecule type" value="Genomic_DNA"/>
</dbReference>
<dbReference type="Proteomes" id="UP000270661">
    <property type="component" value="Unassembled WGS sequence"/>
</dbReference>
<dbReference type="AlphaFoldDB" id="A0A3M3DS80"/>
<feature type="transmembrane region" description="Helical" evidence="1">
    <location>
        <begin position="239"/>
        <end position="261"/>
    </location>
</feature>
<evidence type="ECO:0000313" key="2">
    <source>
        <dbReference type="EMBL" id="RMM40182.1"/>
    </source>
</evidence>
<protein>
    <recommendedName>
        <fullName evidence="4">Gluconate permease</fullName>
    </recommendedName>
</protein>
<feature type="transmembrane region" description="Helical" evidence="1">
    <location>
        <begin position="359"/>
        <end position="390"/>
    </location>
</feature>
<dbReference type="GO" id="GO:0005886">
    <property type="term" value="C:plasma membrane"/>
    <property type="evidence" value="ECO:0007669"/>
    <property type="project" value="TreeGrafter"/>
</dbReference>
<dbReference type="NCBIfam" id="TIGR00791">
    <property type="entry name" value="gntP"/>
    <property type="match status" value="1"/>
</dbReference>
<comment type="caution">
    <text evidence="2">The sequence shown here is derived from an EMBL/GenBank/DDBJ whole genome shotgun (WGS) entry which is preliminary data.</text>
</comment>
<keyword evidence="3" id="KW-1185">Reference proteome</keyword>
<reference evidence="2 3" key="1">
    <citation type="submission" date="2018-08" db="EMBL/GenBank/DDBJ databases">
        <title>Recombination of ecologically and evolutionarily significant loci maintains genetic cohesion in the Pseudomonas syringae species complex.</title>
        <authorList>
            <person name="Dillon M."/>
            <person name="Thakur S."/>
            <person name="Almeida R.N.D."/>
            <person name="Weir B.S."/>
            <person name="Guttman D.S."/>
        </authorList>
    </citation>
    <scope>NUCLEOTIDE SEQUENCE [LARGE SCALE GENOMIC DNA]</scope>
    <source>
        <strain evidence="2 3">NCPPB2445</strain>
    </source>
</reference>
<feature type="transmembrane region" description="Helical" evidence="1">
    <location>
        <begin position="432"/>
        <end position="454"/>
    </location>
</feature>